<keyword evidence="3" id="KW-1185">Reference proteome</keyword>
<proteinExistence type="predicted"/>
<dbReference type="RefSeq" id="WP_160657110.1">
    <property type="nucleotide sequence ID" value="NZ_JBHRWU010000001.1"/>
</dbReference>
<reference evidence="2 3" key="1">
    <citation type="submission" date="2019-12" db="EMBL/GenBank/DDBJ databases">
        <title>Salinicoccus cyprini sp. nov., isolated from gastro-intestinal tract of mirror carp, Cyprinus carpio var. specularis, collected from Gobind Sagar Reservoir, Himachal Pradesh, India.</title>
        <authorList>
            <person name="Talwar C."/>
            <person name="Singh A.K."/>
            <person name="Lal R."/>
            <person name="Negi R.K."/>
        </authorList>
    </citation>
    <scope>NUCLEOTIDE SEQUENCE [LARGE SCALE GENOMIC DNA]</scope>
    <source>
        <strain evidence="2 3">J-82</strain>
    </source>
</reference>
<feature type="transmembrane region" description="Helical" evidence="1">
    <location>
        <begin position="81"/>
        <end position="100"/>
    </location>
</feature>
<feature type="transmembrane region" description="Helical" evidence="1">
    <location>
        <begin position="112"/>
        <end position="131"/>
    </location>
</feature>
<evidence type="ECO:0000313" key="2">
    <source>
        <dbReference type="EMBL" id="MXQ51834.1"/>
    </source>
</evidence>
<keyword evidence="1" id="KW-1133">Transmembrane helix</keyword>
<dbReference type="Proteomes" id="UP000436284">
    <property type="component" value="Unassembled WGS sequence"/>
</dbReference>
<keyword evidence="1" id="KW-0472">Membrane</keyword>
<gene>
    <name evidence="2" type="ORF">GQ671_11210</name>
</gene>
<feature type="transmembrane region" description="Helical" evidence="1">
    <location>
        <begin position="56"/>
        <end position="75"/>
    </location>
</feature>
<sequence>MIFTLMYILFAGLLLKSFHTHYISDKRKYFSFDDRRFTDDDYLKVQDLNIGRLEGIFLFTMLGLLLLALGVHLFIDPVLSIWFLGIFVAVMMLLSLIVDLKLYTVAHDRSHLVMAVIWLAVILGIFIFLFARGTEDVDMIFEDTHARMLPADIGYAYEEIESVEMVTATPDIPFNHNVLGTLSQRHGSFSEGQTFYSLNIEDLGNEMIVIVRGDVHTYINDKDETVTREWYETLQESIE</sequence>
<evidence type="ECO:0008006" key="4">
    <source>
        <dbReference type="Google" id="ProtNLM"/>
    </source>
</evidence>
<dbReference type="EMBL" id="WUUK01000004">
    <property type="protein sequence ID" value="MXQ51834.1"/>
    <property type="molecule type" value="Genomic_DNA"/>
</dbReference>
<dbReference type="OrthoDB" id="2389791at2"/>
<accession>A0A6N8U196</accession>
<organism evidence="2 3">
    <name type="scientific">Salinicoccus hispanicus</name>
    <dbReference type="NCBI Taxonomy" id="157225"/>
    <lineage>
        <taxon>Bacteria</taxon>
        <taxon>Bacillati</taxon>
        <taxon>Bacillota</taxon>
        <taxon>Bacilli</taxon>
        <taxon>Bacillales</taxon>
        <taxon>Staphylococcaceae</taxon>
        <taxon>Salinicoccus</taxon>
    </lineage>
</organism>
<comment type="caution">
    <text evidence="2">The sequence shown here is derived from an EMBL/GenBank/DDBJ whole genome shotgun (WGS) entry which is preliminary data.</text>
</comment>
<evidence type="ECO:0000256" key="1">
    <source>
        <dbReference type="SAM" id="Phobius"/>
    </source>
</evidence>
<feature type="transmembrane region" description="Helical" evidence="1">
    <location>
        <begin position="6"/>
        <end position="23"/>
    </location>
</feature>
<dbReference type="AlphaFoldDB" id="A0A6N8U196"/>
<name>A0A6N8U196_9STAP</name>
<protein>
    <recommendedName>
        <fullName evidence="4">DUF3784 domain-containing protein</fullName>
    </recommendedName>
</protein>
<evidence type="ECO:0000313" key="3">
    <source>
        <dbReference type="Proteomes" id="UP000436284"/>
    </source>
</evidence>
<keyword evidence="1" id="KW-0812">Transmembrane</keyword>